<reference evidence="1 2" key="1">
    <citation type="submission" date="2014-01" db="EMBL/GenBank/DDBJ databases">
        <title>Genome sequencing of Thermococcus guaymasensis.</title>
        <authorList>
            <person name="Zhang X."/>
            <person name="Alvare G."/>
            <person name="Fristensky B."/>
            <person name="Chen L."/>
            <person name="Suen T."/>
            <person name="Chen Q."/>
            <person name="Ma K."/>
        </authorList>
    </citation>
    <scope>NUCLEOTIDE SEQUENCE [LARGE SCALE GENOMIC DNA]</scope>
    <source>
        <strain evidence="1 2">DSM 11113</strain>
    </source>
</reference>
<protein>
    <submittedName>
        <fullName evidence="1">Uncharacterized protein</fullName>
    </submittedName>
</protein>
<name>A0A0X1KI25_9EURY</name>
<evidence type="ECO:0000313" key="1">
    <source>
        <dbReference type="EMBL" id="AJC70921.1"/>
    </source>
</evidence>
<dbReference type="RefSeq" id="WP_062370207.1">
    <property type="nucleotide sequence ID" value="NZ_CP007140.1"/>
</dbReference>
<gene>
    <name evidence="1" type="ORF">X802_00975</name>
</gene>
<dbReference type="AlphaFoldDB" id="A0A0X1KI25"/>
<accession>A0A0X1KI25</accession>
<dbReference type="EMBL" id="CP007140">
    <property type="protein sequence ID" value="AJC70921.1"/>
    <property type="molecule type" value="Genomic_DNA"/>
</dbReference>
<dbReference type="Proteomes" id="UP000062043">
    <property type="component" value="Chromosome"/>
</dbReference>
<evidence type="ECO:0000313" key="2">
    <source>
        <dbReference type="Proteomes" id="UP000062043"/>
    </source>
</evidence>
<dbReference type="GeneID" id="27134235"/>
<keyword evidence="2" id="KW-1185">Reference proteome</keyword>
<dbReference type="Pfam" id="PF25924">
    <property type="entry name" value="MJECL33"/>
    <property type="match status" value="1"/>
</dbReference>
<proteinExistence type="predicted"/>
<dbReference type="STRING" id="1432656.X802_00975"/>
<dbReference type="KEGG" id="tgy:X802_00975"/>
<organism evidence="1 2">
    <name type="scientific">Thermococcus guaymasensis DSM 11113</name>
    <dbReference type="NCBI Taxonomy" id="1432656"/>
    <lineage>
        <taxon>Archaea</taxon>
        <taxon>Methanobacteriati</taxon>
        <taxon>Methanobacteriota</taxon>
        <taxon>Thermococci</taxon>
        <taxon>Thermococcales</taxon>
        <taxon>Thermococcaceae</taxon>
        <taxon>Thermococcus</taxon>
    </lineage>
</organism>
<dbReference type="OrthoDB" id="93587at2157"/>
<dbReference type="InterPro" id="IPR058966">
    <property type="entry name" value="MJECL33-like"/>
</dbReference>
<sequence>MSLTTLGQRTHIPDIKTRGDLYEWLEVNMSRSYMEILEEQKLEPDQNLVKTYVVESNISPKFLQYIFRGLFSSIKVVSLEDYMLYRIDIEDKEKRLQVHFFLDAKDKRFWRVFTLDKAQDVDNTYNKFVNQIKSRLDKLWLSNKLLEKFLNVSFKDTYLRSISIKHDETPLSTEEEKRENKVSKLKIDGSGELVNDLLNIIKRHDRFQHMVRLTKIGIKIAEKEDRNKFVLEDLYYWGKFTVKGTSLDEHLEFVDNVVSTYRNNLKYIEDSLIDYSSLDWEKKIPLVYEFKKEISDLELFVKAITSPKEPFRIWGLAKKVENDMYVVIGTDLHNGDNFSLEVTPWWARLYLPKGSCGNTALRLLTNIQQSYDAKTYLEVPQYGVKIR</sequence>
<dbReference type="PATRIC" id="fig|1432656.3.peg.193"/>